<feature type="non-terminal residue" evidence="1">
    <location>
        <position position="1"/>
    </location>
</feature>
<accession>A0A147BIP3</accession>
<name>A0A147BIP3_IXORI</name>
<feature type="non-terminal residue" evidence="1">
    <location>
        <position position="183"/>
    </location>
</feature>
<keyword evidence="1" id="KW-0378">Hydrolase</keyword>
<protein>
    <submittedName>
        <fullName evidence="1">Putative endonuclease/reverse transcript</fullName>
    </submittedName>
</protein>
<proteinExistence type="predicted"/>
<organism evidence="1">
    <name type="scientific">Ixodes ricinus</name>
    <name type="common">Common tick</name>
    <name type="synonym">Acarus ricinus</name>
    <dbReference type="NCBI Taxonomy" id="34613"/>
    <lineage>
        <taxon>Eukaryota</taxon>
        <taxon>Metazoa</taxon>
        <taxon>Ecdysozoa</taxon>
        <taxon>Arthropoda</taxon>
        <taxon>Chelicerata</taxon>
        <taxon>Arachnida</taxon>
        <taxon>Acari</taxon>
        <taxon>Parasitiformes</taxon>
        <taxon>Ixodida</taxon>
        <taxon>Ixodoidea</taxon>
        <taxon>Ixodidae</taxon>
        <taxon>Ixodinae</taxon>
        <taxon>Ixodes</taxon>
    </lineage>
</organism>
<dbReference type="EMBL" id="GEGO01004745">
    <property type="protein sequence ID" value="JAR90659.1"/>
    <property type="molecule type" value="Transcribed_RNA"/>
</dbReference>
<keyword evidence="1" id="KW-0255">Endonuclease</keyword>
<dbReference type="GO" id="GO:0004519">
    <property type="term" value="F:endonuclease activity"/>
    <property type="evidence" value="ECO:0007669"/>
    <property type="project" value="UniProtKB-KW"/>
</dbReference>
<evidence type="ECO:0000313" key="1">
    <source>
        <dbReference type="EMBL" id="JAR90659.1"/>
    </source>
</evidence>
<dbReference type="AlphaFoldDB" id="A0A147BIP3"/>
<reference evidence="1" key="1">
    <citation type="journal article" date="2018" name="PLoS Negl. Trop. Dis.">
        <title>Sialome diversity of ticks revealed by RNAseq of single tick salivary glands.</title>
        <authorList>
            <person name="Perner J."/>
            <person name="Kropackova S."/>
            <person name="Kopacek P."/>
            <person name="Ribeiro J.M."/>
        </authorList>
    </citation>
    <scope>NUCLEOTIDE SEQUENCE</scope>
    <source>
        <strain evidence="1">Siblings of single egg batch collected in Ceske Budejovice</strain>
        <tissue evidence="1">Salivary glands</tissue>
    </source>
</reference>
<keyword evidence="1" id="KW-0540">Nuclease</keyword>
<sequence length="183" mass="21545">HIGIHITADLTWTAHFSYVINNTNRMLGYIRSNFSKAPSSLKRLLNRTLISSKLEYASSLRGPYREMVQNNSVRFIQSNYNRTASISSMKSSLNLETLASRRKLFRLCLFHMLFHHPYLRHDFTLPPPYNSFKLDHALKVGIPLFKTNAFFQSFFPRTSDEWSHRRSQSFQEQLSYYCIRLKA</sequence>